<organism evidence="2 3">
    <name type="scientific">Mycobacterium kansasii</name>
    <dbReference type="NCBI Taxonomy" id="1768"/>
    <lineage>
        <taxon>Bacteria</taxon>
        <taxon>Bacillati</taxon>
        <taxon>Actinomycetota</taxon>
        <taxon>Actinomycetes</taxon>
        <taxon>Mycobacteriales</taxon>
        <taxon>Mycobacteriaceae</taxon>
        <taxon>Mycobacterium</taxon>
    </lineage>
</organism>
<evidence type="ECO:0000313" key="3">
    <source>
        <dbReference type="Proteomes" id="UP000189229"/>
    </source>
</evidence>
<protein>
    <submittedName>
        <fullName evidence="2">Uncharacterized protein</fullName>
    </submittedName>
</protein>
<accession>A0A1V3XS67</accession>
<comment type="caution">
    <text evidence="2">The sequence shown here is derived from an EMBL/GenBank/DDBJ whole genome shotgun (WGS) entry which is preliminary data.</text>
</comment>
<feature type="region of interest" description="Disordered" evidence="1">
    <location>
        <begin position="23"/>
        <end position="58"/>
    </location>
</feature>
<evidence type="ECO:0000256" key="1">
    <source>
        <dbReference type="SAM" id="MobiDB-lite"/>
    </source>
</evidence>
<dbReference type="AlphaFoldDB" id="A0A1V3XS67"/>
<gene>
    <name evidence="2" type="ORF">BZL30_1160</name>
</gene>
<dbReference type="EMBL" id="MVBM01000001">
    <property type="protein sequence ID" value="OOK81928.1"/>
    <property type="molecule type" value="Genomic_DNA"/>
</dbReference>
<name>A0A1V3XS67_MYCKA</name>
<sequence>MATTAFVGATAGCRQLRQIPSSATDRGRALVGMDEPAGTLPRTRSTRYCQSGLTASRR</sequence>
<reference evidence="2 3" key="1">
    <citation type="submission" date="2017-02" db="EMBL/GenBank/DDBJ databases">
        <title>Complete genome sequences of Mycobacterium kansasii strains isolated from rhesus macaques.</title>
        <authorList>
            <person name="Panda A."/>
            <person name="Nagaraj S."/>
            <person name="Zhao X."/>
            <person name="Tettelin H."/>
            <person name="Detolla L.J."/>
        </authorList>
    </citation>
    <scope>NUCLEOTIDE SEQUENCE [LARGE SCALE GENOMIC DNA]</scope>
    <source>
        <strain evidence="2 3">11-3813</strain>
    </source>
</reference>
<feature type="compositionally biased region" description="Polar residues" evidence="1">
    <location>
        <begin position="42"/>
        <end position="58"/>
    </location>
</feature>
<dbReference type="Proteomes" id="UP000189229">
    <property type="component" value="Unassembled WGS sequence"/>
</dbReference>
<evidence type="ECO:0000313" key="2">
    <source>
        <dbReference type="EMBL" id="OOK81928.1"/>
    </source>
</evidence>
<proteinExistence type="predicted"/>